<protein>
    <submittedName>
        <fullName evidence="1">Uncharacterized protein</fullName>
    </submittedName>
</protein>
<organism evidence="1 2">
    <name type="scientific">Trifolium medium</name>
    <dbReference type="NCBI Taxonomy" id="97028"/>
    <lineage>
        <taxon>Eukaryota</taxon>
        <taxon>Viridiplantae</taxon>
        <taxon>Streptophyta</taxon>
        <taxon>Embryophyta</taxon>
        <taxon>Tracheophyta</taxon>
        <taxon>Spermatophyta</taxon>
        <taxon>Magnoliopsida</taxon>
        <taxon>eudicotyledons</taxon>
        <taxon>Gunneridae</taxon>
        <taxon>Pentapetalae</taxon>
        <taxon>rosids</taxon>
        <taxon>fabids</taxon>
        <taxon>Fabales</taxon>
        <taxon>Fabaceae</taxon>
        <taxon>Papilionoideae</taxon>
        <taxon>50 kb inversion clade</taxon>
        <taxon>NPAAA clade</taxon>
        <taxon>Hologalegina</taxon>
        <taxon>IRL clade</taxon>
        <taxon>Trifolieae</taxon>
        <taxon>Trifolium</taxon>
    </lineage>
</organism>
<sequence length="36" mass="4265">MLRLIFQGVWAKMLFKKIEVGYLLVLKKVLSNCIRI</sequence>
<reference evidence="1 2" key="1">
    <citation type="journal article" date="2018" name="Front. Plant Sci.">
        <title>Red Clover (Trifolium pratense) and Zigzag Clover (T. medium) - A Picture of Genomic Similarities and Differences.</title>
        <authorList>
            <person name="Dluhosova J."/>
            <person name="Istvanek J."/>
            <person name="Nedelnik J."/>
            <person name="Repkova J."/>
        </authorList>
    </citation>
    <scope>NUCLEOTIDE SEQUENCE [LARGE SCALE GENOMIC DNA]</scope>
    <source>
        <strain evidence="2">cv. 10/8</strain>
        <tissue evidence="1">Leaf</tissue>
    </source>
</reference>
<evidence type="ECO:0000313" key="1">
    <source>
        <dbReference type="EMBL" id="MCI92436.1"/>
    </source>
</evidence>
<proteinExistence type="predicted"/>
<dbReference type="AlphaFoldDB" id="A0A392VW31"/>
<evidence type="ECO:0000313" key="2">
    <source>
        <dbReference type="Proteomes" id="UP000265520"/>
    </source>
</evidence>
<feature type="non-terminal residue" evidence="1">
    <location>
        <position position="36"/>
    </location>
</feature>
<dbReference type="EMBL" id="LXQA011301097">
    <property type="protein sequence ID" value="MCI92436.1"/>
    <property type="molecule type" value="Genomic_DNA"/>
</dbReference>
<keyword evidence="2" id="KW-1185">Reference proteome</keyword>
<accession>A0A392VW31</accession>
<name>A0A392VW31_9FABA</name>
<comment type="caution">
    <text evidence="1">The sequence shown here is derived from an EMBL/GenBank/DDBJ whole genome shotgun (WGS) entry which is preliminary data.</text>
</comment>
<dbReference type="Proteomes" id="UP000265520">
    <property type="component" value="Unassembled WGS sequence"/>
</dbReference>